<organism evidence="1 2">
    <name type="scientific">Pseudomonas putida (strain ATCC 47054 / DSM 6125 / CFBP 8728 / NCIMB 11950 / KT2440)</name>
    <dbReference type="NCBI Taxonomy" id="160488"/>
    <lineage>
        <taxon>Bacteria</taxon>
        <taxon>Pseudomonadati</taxon>
        <taxon>Pseudomonadota</taxon>
        <taxon>Gammaproteobacteria</taxon>
        <taxon>Pseudomonadales</taxon>
        <taxon>Pseudomonadaceae</taxon>
        <taxon>Pseudomonas</taxon>
    </lineage>
</organism>
<evidence type="ECO:0000313" key="2">
    <source>
        <dbReference type="Proteomes" id="UP000000556"/>
    </source>
</evidence>
<dbReference type="KEGG" id="ppu:PP_5536"/>
<dbReference type="NCBIfam" id="TIGR03696">
    <property type="entry name" value="Rhs_assc_core"/>
    <property type="match status" value="1"/>
</dbReference>
<dbReference type="EMBL" id="AE015451">
    <property type="protein sequence ID" value="AMM02873.1"/>
    <property type="molecule type" value="Genomic_DNA"/>
</dbReference>
<evidence type="ECO:0000313" key="1">
    <source>
        <dbReference type="EMBL" id="AMM02873.1"/>
    </source>
</evidence>
<keyword evidence="2" id="KW-1185">Reference proteome</keyword>
<name>A0A140FW90_PSEPK</name>
<sequence length="293" mass="32688">MLYLYSNDEITTTLQDNGASSILRANVHALFFVHKQSGNERTELLACDVKGSTLMLLTIKSTARVVFSPWGYFQAAGGMLAGFKGEYCDPVTSYYLLGNGYRGYNPMLMRFANPDSVSPFGAGGINCYAYLAGDPVNASDPTGHMRGKVLLRENNLGVFTSRKRFWQKKTLTIYADGENSKVAGMDADALYEHLSTQKISFERYEKIHIIACHSGEPGPNGQLSFGQRFSDITRTIVKAYSGTVSTIPKPQQDKQYTKIKILQKNIYKTKDFNYTPVRFQPMVEQAASVRSRT</sequence>
<reference evidence="1 2" key="1">
    <citation type="journal article" date="2002" name="Environ. Microbiol.">
        <title>Complete genome sequence and comparative analysis of the metabolically versatile Pseudomonas putida KT2440.</title>
        <authorList>
            <person name="Nelson K.E."/>
            <person name="Weinel C."/>
            <person name="Paulsen I.T."/>
            <person name="Dodson R.J."/>
            <person name="Hilbert H."/>
            <person name="Martins dos Santos V.A."/>
            <person name="Fouts D.E."/>
            <person name="Gill S.R."/>
            <person name="Pop M."/>
            <person name="Holmes M."/>
            <person name="Brinkac L."/>
            <person name="Beanan M."/>
            <person name="DeBoy R.T."/>
            <person name="Daugherty S."/>
            <person name="Kolonay J."/>
            <person name="Madupu R."/>
            <person name="Nelson W."/>
            <person name="White O."/>
            <person name="Peterson J."/>
            <person name="Khouri H."/>
            <person name="Hance I."/>
            <person name="Chris Lee P."/>
            <person name="Holtzapple E."/>
            <person name="Scanlan D."/>
            <person name="Tran K."/>
            <person name="Moazzez A."/>
            <person name="Utterback T."/>
            <person name="Rizzo M."/>
            <person name="Lee K."/>
            <person name="Kosack D."/>
            <person name="Moestl D."/>
            <person name="Wedler H."/>
            <person name="Lauber J."/>
            <person name="Stjepandic D."/>
            <person name="Hoheisel J."/>
            <person name="Straetz M."/>
            <person name="Heim S."/>
            <person name="Kiewitz C."/>
            <person name="Eisen J.A."/>
            <person name="Timmis K.N."/>
            <person name="Dusterhoft A."/>
            <person name="Tummler B."/>
            <person name="Fraser C.M."/>
        </authorList>
    </citation>
    <scope>NUCLEOTIDE SEQUENCE [LARGE SCALE GENOMIC DNA]</scope>
    <source>
        <strain evidence="2">ATCC 47054 / DSM 6125 / CFBP 8728 / NCIMB 11950 / KT2440</strain>
    </source>
</reference>
<protein>
    <recommendedName>
        <fullName evidence="3">RHS repeat-associated core domain-containing protein</fullName>
    </recommendedName>
</protein>
<evidence type="ECO:0008006" key="3">
    <source>
        <dbReference type="Google" id="ProtNLM"/>
    </source>
</evidence>
<dbReference type="RefSeq" id="WP_051122553.1">
    <property type="nucleotide sequence ID" value="NC_002947.4"/>
</dbReference>
<dbReference type="AlphaFoldDB" id="A0A140FW90"/>
<gene>
    <name evidence="1" type="ordered locus">PP_5536</name>
</gene>
<dbReference type="Gene3D" id="2.180.10.10">
    <property type="entry name" value="RHS repeat-associated core"/>
    <property type="match status" value="1"/>
</dbReference>
<reference evidence="1 2" key="2">
    <citation type="journal article" date="2016" name="Environ. Microbiol.">
        <title>The revisited genome of Pseudomonas putida KT2440 enlightens its value as a robust metabolic chassis.</title>
        <authorList>
            <person name="Belda E."/>
            <person name="van Heck R.G."/>
            <person name="Lopez-Sanchez M.J."/>
            <person name="Cruveiller S."/>
            <person name="Barbe V."/>
            <person name="Fraser C."/>
            <person name="Klenk H.P."/>
            <person name="Petersen J."/>
            <person name="Morgat A."/>
            <person name="Nikel P.I."/>
            <person name="Vallenet D."/>
            <person name="Rouy Z."/>
            <person name="Sekowska A."/>
            <person name="Martins Dos Santos V.A."/>
            <person name="de Lorenzo V."/>
            <person name="Danchin A."/>
            <person name="Medigue C."/>
        </authorList>
    </citation>
    <scope>NUCLEOTIDE SEQUENCE [LARGE SCALE GENOMIC DNA]</scope>
    <source>
        <strain evidence="2">ATCC 47054 / DSM 6125 / CFBP 8728 / NCIMB 11950 / KT2440</strain>
    </source>
</reference>
<dbReference type="InterPro" id="IPR022385">
    <property type="entry name" value="Rhs_assc_core"/>
</dbReference>
<dbReference type="BioCyc" id="PPUT160488:G1G01-2724-MONOMER"/>
<dbReference type="STRING" id="160488.PP_5536"/>
<dbReference type="OrthoDB" id="6871516at2"/>
<dbReference type="Proteomes" id="UP000000556">
    <property type="component" value="Chromosome"/>
</dbReference>
<proteinExistence type="predicted"/>
<accession>A0A140FW90</accession>
<dbReference type="GeneID" id="83680873"/>